<dbReference type="RefSeq" id="WP_175499482.1">
    <property type="nucleotide sequence ID" value="NZ_FOTF01000037.1"/>
</dbReference>
<dbReference type="AlphaFoldDB" id="A0A1I4JGM1"/>
<dbReference type="EMBL" id="FOTF01000037">
    <property type="protein sequence ID" value="SFL65712.1"/>
    <property type="molecule type" value="Genomic_DNA"/>
</dbReference>
<dbReference type="InterPro" id="IPR012337">
    <property type="entry name" value="RNaseH-like_sf"/>
</dbReference>
<gene>
    <name evidence="2" type="ORF">SAMN04488004_13716</name>
</gene>
<evidence type="ECO:0000313" key="2">
    <source>
        <dbReference type="EMBL" id="SFL65712.1"/>
    </source>
</evidence>
<protein>
    <submittedName>
        <fullName evidence="2">Integrase core domain-containing protein</fullName>
    </submittedName>
</protein>
<dbReference type="InterPro" id="IPR036397">
    <property type="entry name" value="RNaseH_sf"/>
</dbReference>
<feature type="domain" description="Integrase catalytic" evidence="1">
    <location>
        <begin position="333"/>
        <end position="525"/>
    </location>
</feature>
<dbReference type="InterPro" id="IPR001584">
    <property type="entry name" value="Integrase_cat-core"/>
</dbReference>
<organism evidence="2 3">
    <name type="scientific">Loktanella salsilacus</name>
    <dbReference type="NCBI Taxonomy" id="195913"/>
    <lineage>
        <taxon>Bacteria</taxon>
        <taxon>Pseudomonadati</taxon>
        <taxon>Pseudomonadota</taxon>
        <taxon>Alphaproteobacteria</taxon>
        <taxon>Rhodobacterales</taxon>
        <taxon>Roseobacteraceae</taxon>
        <taxon>Loktanella</taxon>
    </lineage>
</organism>
<dbReference type="GO" id="GO:0003676">
    <property type="term" value="F:nucleic acid binding"/>
    <property type="evidence" value="ECO:0007669"/>
    <property type="project" value="InterPro"/>
</dbReference>
<evidence type="ECO:0000259" key="1">
    <source>
        <dbReference type="PROSITE" id="PS50994"/>
    </source>
</evidence>
<evidence type="ECO:0000313" key="3">
    <source>
        <dbReference type="Proteomes" id="UP000199550"/>
    </source>
</evidence>
<dbReference type="Gene3D" id="3.30.420.10">
    <property type="entry name" value="Ribonuclease H-like superfamily/Ribonuclease H"/>
    <property type="match status" value="1"/>
</dbReference>
<accession>A0A1I4JGM1</accession>
<proteinExistence type="predicted"/>
<name>A0A1I4JGM1_9RHOB</name>
<dbReference type="GO" id="GO:0015074">
    <property type="term" value="P:DNA integration"/>
    <property type="evidence" value="ECO:0007669"/>
    <property type="project" value="InterPro"/>
</dbReference>
<dbReference type="PROSITE" id="PS50994">
    <property type="entry name" value="INTEGRASE"/>
    <property type="match status" value="1"/>
</dbReference>
<keyword evidence="3" id="KW-1185">Reference proteome</keyword>
<dbReference type="Proteomes" id="UP000199550">
    <property type="component" value="Unassembled WGS sequence"/>
</dbReference>
<sequence length="731" mass="83276">MATPFRKVVKVLLEKDCDFKIGVREGRVLELRPEGYLVFWEPWTNSDTGQCHESTASVIAYDAIVTENNFGSLKIIRRPLAKPVDPEQVRRSARLPIEIARQRFRKQFVFAIQDMLDRGLLKPIRDDFCANIIPIVANGKQRYQEYLAAQSIRESKRGGAKAQKTKREIERSVEFHHGFKNGQTMWKWYWQWQSDGDAGLFDKYRNCGNYKRHDDATDAFIVRVLNTLWDQERPSVKSLVESVQAALGAENERRNRLPVPTGKLKKVGYDYILSVIKENAPLDHKIRKHGWEKAYKDLHTLGTGIETSRALQCVQIDEYTVDLFVLMESTDLFDHLPASIKQILQLDGEARRVTLSAAIDVHTRCFLALQIVPEGIESPLRQTLEMIYTDKNPIADAANAKFGWPMGGAPESTLLDRGAGYITDDAYDVLASLGITNFGAPAGKPWLKPYIERVFKTIHSDLLLRFSGRAFSNVVERGENDPAERASLTLEAFLIWLVRWTVDAYHTKKHSALNMSPAQAWKIATNECEPRSLTSDEMREALGLRLRRKLSRGGLRVSHIDYQADALMEKFLGSNAEYFEILRWNGDIGTIGVRCDDSDWTTVPARDEMWIGKTDTDLREWLRNRPEEDEDEVIARRDFINDANKESFRLKQLMGLISLPKTPPELAKDVERFMRHANTAERRHAAGPYRGLLEGIDDGSKFHAALQVLGTASDHVDLDGDINDLDEDSME</sequence>
<dbReference type="STRING" id="195913.SAMN04488004_13716"/>
<reference evidence="2 3" key="1">
    <citation type="submission" date="2016-10" db="EMBL/GenBank/DDBJ databases">
        <authorList>
            <person name="de Groot N.N."/>
        </authorList>
    </citation>
    <scope>NUCLEOTIDE SEQUENCE [LARGE SCALE GENOMIC DNA]</scope>
    <source>
        <strain evidence="2 3">DSM 16199</strain>
    </source>
</reference>
<dbReference type="SUPFAM" id="SSF53098">
    <property type="entry name" value="Ribonuclease H-like"/>
    <property type="match status" value="1"/>
</dbReference>